<keyword evidence="2" id="KW-1133">Transmembrane helix</keyword>
<comment type="caution">
    <text evidence="3">The sequence shown here is derived from an EMBL/GenBank/DDBJ whole genome shotgun (WGS) entry which is preliminary data.</text>
</comment>
<feature type="coiled-coil region" evidence="1">
    <location>
        <begin position="140"/>
        <end position="169"/>
    </location>
</feature>
<dbReference type="Proteomes" id="UP000023152">
    <property type="component" value="Unassembled WGS sequence"/>
</dbReference>
<organism evidence="3 4">
    <name type="scientific">Reticulomyxa filosa</name>
    <dbReference type="NCBI Taxonomy" id="46433"/>
    <lineage>
        <taxon>Eukaryota</taxon>
        <taxon>Sar</taxon>
        <taxon>Rhizaria</taxon>
        <taxon>Retaria</taxon>
        <taxon>Foraminifera</taxon>
        <taxon>Monothalamids</taxon>
        <taxon>Reticulomyxidae</taxon>
        <taxon>Reticulomyxa</taxon>
    </lineage>
</organism>
<keyword evidence="2" id="KW-0472">Membrane</keyword>
<sequence>HCFVKKTKNESSNKKKTEMLLFWDNMGLSIEYDEQSNTFQFSKVPICTTMRKMTGYFYVQINDIILFFGRIGTVNDSKLAHRYSIKDNTWMQFEQSLHTSLTGCIGILSADAVFVHIIGEYYTTSNETIHLKTRVKEWMRKETEKERRWMEEEAEKRQAEDIYKDLQEMGDEIDLNKMKVINFFFFFFIKCVEIVWGEKKKIYKEIGTIIEHWVRCSLSVKIGWIDDFNKIILRFIMVMYFVVAMDITFLYTLHKYI</sequence>
<feature type="non-terminal residue" evidence="3">
    <location>
        <position position="1"/>
    </location>
</feature>
<evidence type="ECO:0000313" key="3">
    <source>
        <dbReference type="EMBL" id="ETO02973.1"/>
    </source>
</evidence>
<dbReference type="AlphaFoldDB" id="X6LM21"/>
<keyword evidence="4" id="KW-1185">Reference proteome</keyword>
<protein>
    <submittedName>
        <fullName evidence="3">Uncharacterized protein</fullName>
    </submittedName>
</protein>
<name>X6LM21_RETFI</name>
<accession>X6LM21</accession>
<reference evidence="3 4" key="1">
    <citation type="journal article" date="2013" name="Curr. Biol.">
        <title>The Genome of the Foraminiferan Reticulomyxa filosa.</title>
        <authorList>
            <person name="Glockner G."/>
            <person name="Hulsmann N."/>
            <person name="Schleicher M."/>
            <person name="Noegel A.A."/>
            <person name="Eichinger L."/>
            <person name="Gallinger C."/>
            <person name="Pawlowski J."/>
            <person name="Sierra R."/>
            <person name="Euteneuer U."/>
            <person name="Pillet L."/>
            <person name="Moustafa A."/>
            <person name="Platzer M."/>
            <person name="Groth M."/>
            <person name="Szafranski K."/>
            <person name="Schliwa M."/>
        </authorList>
    </citation>
    <scope>NUCLEOTIDE SEQUENCE [LARGE SCALE GENOMIC DNA]</scope>
</reference>
<keyword evidence="1" id="KW-0175">Coiled coil</keyword>
<dbReference type="EMBL" id="ASPP01034469">
    <property type="protein sequence ID" value="ETO02973.1"/>
    <property type="molecule type" value="Genomic_DNA"/>
</dbReference>
<gene>
    <name evidence="3" type="ORF">RFI_34437</name>
</gene>
<evidence type="ECO:0000256" key="1">
    <source>
        <dbReference type="SAM" id="Coils"/>
    </source>
</evidence>
<keyword evidence="2" id="KW-0812">Transmembrane</keyword>
<evidence type="ECO:0000256" key="2">
    <source>
        <dbReference type="SAM" id="Phobius"/>
    </source>
</evidence>
<feature type="transmembrane region" description="Helical" evidence="2">
    <location>
        <begin position="180"/>
        <end position="197"/>
    </location>
</feature>
<feature type="transmembrane region" description="Helical" evidence="2">
    <location>
        <begin position="231"/>
        <end position="253"/>
    </location>
</feature>
<evidence type="ECO:0000313" key="4">
    <source>
        <dbReference type="Proteomes" id="UP000023152"/>
    </source>
</evidence>
<proteinExistence type="predicted"/>